<dbReference type="InterPro" id="IPR036390">
    <property type="entry name" value="WH_DNA-bd_sf"/>
</dbReference>
<dbReference type="GO" id="GO:0003700">
    <property type="term" value="F:DNA-binding transcription factor activity"/>
    <property type="evidence" value="ECO:0007669"/>
    <property type="project" value="InterPro"/>
</dbReference>
<dbReference type="RefSeq" id="WP_109967164.1">
    <property type="nucleotide sequence ID" value="NZ_CP176093.1"/>
</dbReference>
<reference evidence="5 6" key="1">
    <citation type="submission" date="2018-05" db="EMBL/GenBank/DDBJ databases">
        <title>Draft genome of Methanospirillum lacunae Ki8-1.</title>
        <authorList>
            <person name="Dueholm M.S."/>
            <person name="Nielsen P.H."/>
            <person name="Bakmann L.F."/>
            <person name="Otzen D.E."/>
        </authorList>
    </citation>
    <scope>NUCLEOTIDE SEQUENCE [LARGE SCALE GENOMIC DNA]</scope>
    <source>
        <strain evidence="5 6">Ki8-1</strain>
    </source>
</reference>
<keyword evidence="6" id="KW-1185">Reference proteome</keyword>
<dbReference type="Pfam" id="PF01022">
    <property type="entry name" value="HTH_5"/>
    <property type="match status" value="1"/>
</dbReference>
<evidence type="ECO:0000256" key="1">
    <source>
        <dbReference type="ARBA" id="ARBA00023015"/>
    </source>
</evidence>
<dbReference type="GeneID" id="97549221"/>
<sequence length="120" mass="13941">MGFSGCCPADSDLENAWRNDLEREVREINSSVFDDVAEMMKIIANPLRIKILFLLEKKDHSVYELMYVLKEPQNLLSYNLGVLKKAGLLESYYRSRHKTYRLTAEQSAPLIRCLKQVLFP</sequence>
<dbReference type="GO" id="GO:0003677">
    <property type="term" value="F:DNA binding"/>
    <property type="evidence" value="ECO:0007669"/>
    <property type="project" value="UniProtKB-KW"/>
</dbReference>
<dbReference type="PRINTS" id="PR00778">
    <property type="entry name" value="HTHARSR"/>
</dbReference>
<comment type="caution">
    <text evidence="5">The sequence shown here is derived from an EMBL/GenBank/DDBJ whole genome shotgun (WGS) entry which is preliminary data.</text>
</comment>
<dbReference type="Proteomes" id="UP000245657">
    <property type="component" value="Unassembled WGS sequence"/>
</dbReference>
<dbReference type="PROSITE" id="PS50987">
    <property type="entry name" value="HTH_ARSR_2"/>
    <property type="match status" value="1"/>
</dbReference>
<dbReference type="CDD" id="cd00090">
    <property type="entry name" value="HTH_ARSR"/>
    <property type="match status" value="1"/>
</dbReference>
<dbReference type="SUPFAM" id="SSF46785">
    <property type="entry name" value="Winged helix' DNA-binding domain"/>
    <property type="match status" value="1"/>
</dbReference>
<feature type="domain" description="HTH arsR-type" evidence="4">
    <location>
        <begin position="28"/>
        <end position="120"/>
    </location>
</feature>
<dbReference type="EMBL" id="QGMY01000002">
    <property type="protein sequence ID" value="PWR73884.1"/>
    <property type="molecule type" value="Genomic_DNA"/>
</dbReference>
<keyword evidence="3" id="KW-0804">Transcription</keyword>
<protein>
    <recommendedName>
        <fullName evidence="4">HTH arsR-type domain-containing protein</fullName>
    </recommendedName>
</protein>
<evidence type="ECO:0000313" key="6">
    <source>
        <dbReference type="Proteomes" id="UP000245657"/>
    </source>
</evidence>
<organism evidence="5 6">
    <name type="scientific">Methanospirillum lacunae</name>
    <dbReference type="NCBI Taxonomy" id="668570"/>
    <lineage>
        <taxon>Archaea</taxon>
        <taxon>Methanobacteriati</taxon>
        <taxon>Methanobacteriota</taxon>
        <taxon>Stenosarchaea group</taxon>
        <taxon>Methanomicrobia</taxon>
        <taxon>Methanomicrobiales</taxon>
        <taxon>Methanospirillaceae</taxon>
        <taxon>Methanospirillum</taxon>
    </lineage>
</organism>
<keyword evidence="1" id="KW-0805">Transcription regulation</keyword>
<dbReference type="InterPro" id="IPR051011">
    <property type="entry name" value="Metal_resp_trans_reg"/>
</dbReference>
<dbReference type="InterPro" id="IPR011991">
    <property type="entry name" value="ArsR-like_HTH"/>
</dbReference>
<dbReference type="AlphaFoldDB" id="A0A2V2N0K0"/>
<dbReference type="PANTHER" id="PTHR43132:SF2">
    <property type="entry name" value="ARSENICAL RESISTANCE OPERON REPRESSOR ARSR-RELATED"/>
    <property type="match status" value="1"/>
</dbReference>
<evidence type="ECO:0000313" key="5">
    <source>
        <dbReference type="EMBL" id="PWR73884.1"/>
    </source>
</evidence>
<accession>A0A2V2N0K0</accession>
<evidence type="ECO:0000256" key="3">
    <source>
        <dbReference type="ARBA" id="ARBA00023163"/>
    </source>
</evidence>
<name>A0A2V2N0K0_9EURY</name>
<proteinExistence type="predicted"/>
<dbReference type="InterPro" id="IPR001845">
    <property type="entry name" value="HTH_ArsR_DNA-bd_dom"/>
</dbReference>
<gene>
    <name evidence="5" type="ORF">DK846_01590</name>
</gene>
<dbReference type="InterPro" id="IPR036388">
    <property type="entry name" value="WH-like_DNA-bd_sf"/>
</dbReference>
<dbReference type="OrthoDB" id="46231at2157"/>
<evidence type="ECO:0000259" key="4">
    <source>
        <dbReference type="PROSITE" id="PS50987"/>
    </source>
</evidence>
<dbReference type="PANTHER" id="PTHR43132">
    <property type="entry name" value="ARSENICAL RESISTANCE OPERON REPRESSOR ARSR-RELATED"/>
    <property type="match status" value="1"/>
</dbReference>
<evidence type="ECO:0000256" key="2">
    <source>
        <dbReference type="ARBA" id="ARBA00023125"/>
    </source>
</evidence>
<dbReference type="SMART" id="SM00418">
    <property type="entry name" value="HTH_ARSR"/>
    <property type="match status" value="1"/>
</dbReference>
<dbReference type="Gene3D" id="1.10.10.10">
    <property type="entry name" value="Winged helix-like DNA-binding domain superfamily/Winged helix DNA-binding domain"/>
    <property type="match status" value="1"/>
</dbReference>
<keyword evidence="2" id="KW-0238">DNA-binding</keyword>